<keyword evidence="2" id="KW-0812">Transmembrane</keyword>
<dbReference type="InParanoid" id="A0A0G4EWQ0"/>
<feature type="transmembrane region" description="Helical" evidence="2">
    <location>
        <begin position="318"/>
        <end position="339"/>
    </location>
</feature>
<evidence type="ECO:0000313" key="4">
    <source>
        <dbReference type="Proteomes" id="UP000041254"/>
    </source>
</evidence>
<feature type="transmembrane region" description="Helical" evidence="2">
    <location>
        <begin position="360"/>
        <end position="382"/>
    </location>
</feature>
<feature type="transmembrane region" description="Helical" evidence="2">
    <location>
        <begin position="295"/>
        <end position="312"/>
    </location>
</feature>
<accession>A0A0G4EWQ0</accession>
<dbReference type="VEuPathDB" id="CryptoDB:Vbra_13643"/>
<dbReference type="AlphaFoldDB" id="A0A0G4EWQ0"/>
<dbReference type="Proteomes" id="UP000041254">
    <property type="component" value="Unassembled WGS sequence"/>
</dbReference>
<evidence type="ECO:0008006" key="5">
    <source>
        <dbReference type="Google" id="ProtNLM"/>
    </source>
</evidence>
<feature type="region of interest" description="Disordered" evidence="1">
    <location>
        <begin position="1"/>
        <end position="27"/>
    </location>
</feature>
<protein>
    <recommendedName>
        <fullName evidence="5">HTTM domain-containing protein</fullName>
    </recommendedName>
</protein>
<feature type="transmembrane region" description="Helical" evidence="2">
    <location>
        <begin position="118"/>
        <end position="138"/>
    </location>
</feature>
<dbReference type="EMBL" id="CDMY01000328">
    <property type="protein sequence ID" value="CEM02494.1"/>
    <property type="molecule type" value="Genomic_DNA"/>
</dbReference>
<evidence type="ECO:0000256" key="1">
    <source>
        <dbReference type="SAM" id="MobiDB-lite"/>
    </source>
</evidence>
<feature type="transmembrane region" description="Helical" evidence="2">
    <location>
        <begin position="215"/>
        <end position="235"/>
    </location>
</feature>
<reference evidence="3 4" key="1">
    <citation type="submission" date="2014-11" db="EMBL/GenBank/DDBJ databases">
        <authorList>
            <person name="Zhu J."/>
            <person name="Qi W."/>
            <person name="Song R."/>
        </authorList>
    </citation>
    <scope>NUCLEOTIDE SEQUENCE [LARGE SCALE GENOMIC DNA]</scope>
</reference>
<feature type="transmembrane region" description="Helical" evidence="2">
    <location>
        <begin position="79"/>
        <end position="106"/>
    </location>
</feature>
<organism evidence="3 4">
    <name type="scientific">Vitrella brassicaformis (strain CCMP3155)</name>
    <dbReference type="NCBI Taxonomy" id="1169540"/>
    <lineage>
        <taxon>Eukaryota</taxon>
        <taxon>Sar</taxon>
        <taxon>Alveolata</taxon>
        <taxon>Colpodellida</taxon>
        <taxon>Vitrellaceae</taxon>
        <taxon>Vitrella</taxon>
    </lineage>
</organism>
<keyword evidence="2" id="KW-1133">Transmembrane helix</keyword>
<proteinExistence type="predicted"/>
<keyword evidence="2" id="KW-0472">Membrane</keyword>
<feature type="transmembrane region" description="Helical" evidence="2">
    <location>
        <begin position="265"/>
        <end position="283"/>
    </location>
</feature>
<sequence>MMLKQDQHGPQSEDSANEGNDGKGVSPGLAPGPYGFLRRCLKPIEYEKADPVIFVVCGLYLVAQLADETEEWESYSAGLLFVGLLLVYGISKNPIIFCVSLLAYMTEQAPSWPDMSNHGNIEMIIDGYILLCVLLRLLRPDKRRRGWRDVAAEIEEALKESVIPVMPHLFSLIYLFAGFHKLNWDFFSTPHGCAFSFTQRISRAWGMQINPGPSLNLVLGVLVIVWEAGGAFMVWSKNIRPYILAFVLFMHMKLSMAVFVDFSALVNVFVFIFVSLSLPRDVLLSHSLVARFETYMWINVIAALDIGLVFWLGGYDDVFHPIQAHAFIVSTAYFFFPLLKDMMRVSKATFTGFIEASKHVRVGGWLLAILFMLFFSSPYLGLRTCGVATMFSNLRTEGLNSNHMLLGSNPLKIFSYQEDLVTFDSCGKDVVTRSHLAGRAVPLVEVQKLVDYLSAPDNRTVTAWARFTYKNETVETEDIRTVDVFRQGKWWEKLTMEFRSIPADSRAVNKCSW</sequence>
<feature type="compositionally biased region" description="Polar residues" evidence="1">
    <location>
        <begin position="8"/>
        <end position="18"/>
    </location>
</feature>
<evidence type="ECO:0000313" key="3">
    <source>
        <dbReference type="EMBL" id="CEM02494.1"/>
    </source>
</evidence>
<keyword evidence="4" id="KW-1185">Reference proteome</keyword>
<evidence type="ECO:0000256" key="2">
    <source>
        <dbReference type="SAM" id="Phobius"/>
    </source>
</evidence>
<gene>
    <name evidence="3" type="ORF">Vbra_13643</name>
</gene>
<name>A0A0G4EWQ0_VITBC</name>
<dbReference type="OrthoDB" id="54127at2759"/>